<evidence type="ECO:0000313" key="8">
    <source>
        <dbReference type="EMBL" id="EGK02338.1"/>
    </source>
</evidence>
<protein>
    <recommendedName>
        <fullName evidence="10">RagB/SusD domain-containing protein</fullName>
    </recommendedName>
</protein>
<comment type="subcellular location">
    <subcellularLocation>
        <location evidence="1">Cell outer membrane</location>
    </subcellularLocation>
</comment>
<name>F5IWZ1_9BACT</name>
<dbReference type="Proteomes" id="UP000004913">
    <property type="component" value="Unassembled WGS sequence"/>
</dbReference>
<keyword evidence="5" id="KW-0998">Cell outer membrane</keyword>
<dbReference type="GO" id="GO:0009279">
    <property type="term" value="C:cell outer membrane"/>
    <property type="evidence" value="ECO:0007669"/>
    <property type="project" value="UniProtKB-SubCell"/>
</dbReference>
<dbReference type="STRING" id="742766.HMPREF9455_01608"/>
<evidence type="ECO:0000313" key="9">
    <source>
        <dbReference type="Proteomes" id="UP000004913"/>
    </source>
</evidence>
<dbReference type="SUPFAM" id="SSF48452">
    <property type="entry name" value="TPR-like"/>
    <property type="match status" value="1"/>
</dbReference>
<evidence type="ECO:0000256" key="1">
    <source>
        <dbReference type="ARBA" id="ARBA00004442"/>
    </source>
</evidence>
<feature type="domain" description="RagB/SusD" evidence="6">
    <location>
        <begin position="279"/>
        <end position="554"/>
    </location>
</feature>
<evidence type="ECO:0000256" key="2">
    <source>
        <dbReference type="ARBA" id="ARBA00006275"/>
    </source>
</evidence>
<reference evidence="8 9" key="1">
    <citation type="submission" date="2011-04" db="EMBL/GenBank/DDBJ databases">
        <title>The Genome Sequence of Dysgonomonas gadei ATCC BAA-286.</title>
        <authorList>
            <consortium name="The Broad Institute Genome Sequencing Platform"/>
            <person name="Earl A."/>
            <person name="Ward D."/>
            <person name="Feldgarden M."/>
            <person name="Gevers D."/>
            <person name="Pudlo N."/>
            <person name="Martens E."/>
            <person name="Allen-Vercoe E."/>
            <person name="Young S.K."/>
            <person name="Zeng Q."/>
            <person name="Gargeya S."/>
            <person name="Fitzgerald M."/>
            <person name="Haas B."/>
            <person name="Abouelleil A."/>
            <person name="Alvarado L."/>
            <person name="Arachchi H.M."/>
            <person name="Berlin A."/>
            <person name="Brown A."/>
            <person name="Chapman S.B."/>
            <person name="Chen Z."/>
            <person name="Dunbar C."/>
            <person name="Freedman E."/>
            <person name="Gearin G."/>
            <person name="Gellesch M."/>
            <person name="Goldberg J."/>
            <person name="Griggs A."/>
            <person name="Gujja S."/>
            <person name="Heiman D."/>
            <person name="Howarth C."/>
            <person name="Larson L."/>
            <person name="Lui A."/>
            <person name="MacDonald P.J.P."/>
            <person name="Mehta T."/>
            <person name="Montmayeur A."/>
            <person name="Murphy C."/>
            <person name="Neiman D."/>
            <person name="Pearson M."/>
            <person name="Priest M."/>
            <person name="Roberts A."/>
            <person name="Saif S."/>
            <person name="Shea T."/>
            <person name="Shenoy N."/>
            <person name="Sisk P."/>
            <person name="Stolte C."/>
            <person name="Sykes S."/>
            <person name="Yandava C."/>
            <person name="Wortman J."/>
            <person name="Nusbaum C."/>
            <person name="Birren B."/>
        </authorList>
    </citation>
    <scope>NUCLEOTIDE SEQUENCE [LARGE SCALE GENOMIC DNA]</scope>
    <source>
        <strain evidence="8 9">ATCC BAA-286</strain>
    </source>
</reference>
<dbReference type="Pfam" id="PF07980">
    <property type="entry name" value="SusD_RagB"/>
    <property type="match status" value="1"/>
</dbReference>
<dbReference type="Pfam" id="PF14322">
    <property type="entry name" value="SusD-like_3"/>
    <property type="match status" value="1"/>
</dbReference>
<dbReference type="InterPro" id="IPR033985">
    <property type="entry name" value="SusD-like_N"/>
</dbReference>
<dbReference type="RefSeq" id="WP_006799123.1">
    <property type="nucleotide sequence ID" value="NZ_GL891981.1"/>
</dbReference>
<dbReference type="CDD" id="cd08977">
    <property type="entry name" value="SusD"/>
    <property type="match status" value="1"/>
</dbReference>
<dbReference type="InterPro" id="IPR012944">
    <property type="entry name" value="SusD_RagB_dom"/>
</dbReference>
<keyword evidence="9" id="KW-1185">Reference proteome</keyword>
<gene>
    <name evidence="8" type="ORF">HMPREF9455_01608</name>
</gene>
<dbReference type="HOGENOM" id="CLU_015553_1_0_10"/>
<evidence type="ECO:0000259" key="6">
    <source>
        <dbReference type="Pfam" id="PF07980"/>
    </source>
</evidence>
<comment type="caution">
    <text evidence="8">The sequence shown here is derived from an EMBL/GenBank/DDBJ whole genome shotgun (WGS) entry which is preliminary data.</text>
</comment>
<keyword evidence="4" id="KW-0472">Membrane</keyword>
<evidence type="ECO:0000256" key="4">
    <source>
        <dbReference type="ARBA" id="ARBA00023136"/>
    </source>
</evidence>
<dbReference type="OrthoDB" id="618454at2"/>
<evidence type="ECO:0000256" key="5">
    <source>
        <dbReference type="ARBA" id="ARBA00023237"/>
    </source>
</evidence>
<dbReference type="AlphaFoldDB" id="F5IWZ1"/>
<evidence type="ECO:0000259" key="7">
    <source>
        <dbReference type="Pfam" id="PF14322"/>
    </source>
</evidence>
<dbReference type="PROSITE" id="PS51257">
    <property type="entry name" value="PROKAR_LIPOPROTEIN"/>
    <property type="match status" value="1"/>
</dbReference>
<dbReference type="EMBL" id="ADLV01000018">
    <property type="protein sequence ID" value="EGK02338.1"/>
    <property type="molecule type" value="Genomic_DNA"/>
</dbReference>
<proteinExistence type="inferred from homology"/>
<dbReference type="InterPro" id="IPR011990">
    <property type="entry name" value="TPR-like_helical_dom_sf"/>
</dbReference>
<feature type="domain" description="SusD-like N-terminal" evidence="7">
    <location>
        <begin position="106"/>
        <end position="228"/>
    </location>
</feature>
<accession>F5IWZ1</accession>
<evidence type="ECO:0000256" key="3">
    <source>
        <dbReference type="ARBA" id="ARBA00022729"/>
    </source>
</evidence>
<evidence type="ECO:0008006" key="10">
    <source>
        <dbReference type="Google" id="ProtNLM"/>
    </source>
</evidence>
<dbReference type="eggNOG" id="COG0446">
    <property type="taxonomic scope" value="Bacteria"/>
</dbReference>
<organism evidence="8 9">
    <name type="scientific">Dysgonomonas gadei ATCC BAA-286</name>
    <dbReference type="NCBI Taxonomy" id="742766"/>
    <lineage>
        <taxon>Bacteria</taxon>
        <taxon>Pseudomonadati</taxon>
        <taxon>Bacteroidota</taxon>
        <taxon>Bacteroidia</taxon>
        <taxon>Bacteroidales</taxon>
        <taxon>Dysgonomonadaceae</taxon>
        <taxon>Dysgonomonas</taxon>
    </lineage>
</organism>
<comment type="similarity">
    <text evidence="2">Belongs to the SusD family.</text>
</comment>
<dbReference type="Gene3D" id="1.25.40.390">
    <property type="match status" value="1"/>
</dbReference>
<keyword evidence="3" id="KW-0732">Signal</keyword>
<sequence length="554" mass="61570">MKKIYYLVFAVGLILTSCNDFLELDPLAQENSGNYMNNEENAIKVINGIYDILSQTEGRGPDGIWMSHHYDFHFASIATDDAVKGSKLSDSPELSDIESFNAKVGNSIADAFWIHGFWGVSRSNYAIKNLPEATIDEGLKSRLLGEAYFLRAYHYTYLLHHFGGVPLFTAPLNPSDFGNSPRASLHETFEFINTDLTNAIELLPEKSGYAATDLGRATKGAAKAFLAKSLIYQIGIDSESTHTWNEVYKLTSEIISSGEYSLVANYALLFEHENKNTSESIFEIQATEGTASDPPTSVGNAYSLYQSNRVSNPDANSGWGFHNPTQNLVNAFDPTDPRLSCTVYGIGFNGQVLYGVEMKFDRAEQGSNYLNRKATLPSKPTLDKAADKNILVMRYADILLIHAEASYYIGQEGEARQYLNMVRERARNSSYCKGYVDGSKDTYVMPSSTPKLPNITSSGETLLDAIINERRLELAMESNRMWDLIRTGKLIDVVSKAKDTDNAGNGDNEEVRHESIGNRIKNHALVGKDGKYIPVLPIPLTEIQNWGIEQNPNY</sequence>